<dbReference type="Pfam" id="PF14280">
    <property type="entry name" value="DUF4365"/>
    <property type="match status" value="1"/>
</dbReference>
<evidence type="ECO:0000313" key="3">
    <source>
        <dbReference type="Proteomes" id="UP000300142"/>
    </source>
</evidence>
<keyword evidence="3" id="KW-1185">Reference proteome</keyword>
<protein>
    <recommendedName>
        <fullName evidence="1">DUF4365 domain-containing protein</fullName>
    </recommendedName>
</protein>
<dbReference type="InterPro" id="IPR025375">
    <property type="entry name" value="DUF4365"/>
</dbReference>
<dbReference type="AlphaFoldDB" id="A0A479ZX53"/>
<dbReference type="Proteomes" id="UP000300142">
    <property type="component" value="Unassembled WGS sequence"/>
</dbReference>
<organism evidence="2 3">
    <name type="scientific">Sphaerospermopsis reniformis</name>
    <dbReference type="NCBI Taxonomy" id="531300"/>
    <lineage>
        <taxon>Bacteria</taxon>
        <taxon>Bacillati</taxon>
        <taxon>Cyanobacteriota</taxon>
        <taxon>Cyanophyceae</taxon>
        <taxon>Nostocales</taxon>
        <taxon>Aphanizomenonaceae</taxon>
        <taxon>Sphaerospermopsis</taxon>
    </lineage>
</organism>
<dbReference type="RefSeq" id="WP_096565657.1">
    <property type="nucleotide sequence ID" value="NZ_BJCE01000067.1"/>
</dbReference>
<gene>
    <name evidence="2" type="ORF">SR1949_23120</name>
</gene>
<sequence>MRDALGQRGERIFEVLITKFHSDDGPIFKPQFLGDKWQYVDFIVELVGAGCYIPYFFVQVKTTRQGYTKKDKRLKVQVKKESVLGIASYPAPTYIVGIDEVQEVGYLVSANGENLTSLSSLSTNFPINKQNREILWNEVNNFWQPYTQNIQKILSSQFTDQQWR</sequence>
<accession>A0A479ZX53</accession>
<reference evidence="3" key="1">
    <citation type="submission" date="2019-02" db="EMBL/GenBank/DDBJ databases">
        <title>Draft genome sequence of Sphaerospermopsis reniformis NIES-1949.</title>
        <authorList>
            <person name="Yamaguchi H."/>
            <person name="Suzuki S."/>
            <person name="Kawachi M."/>
        </authorList>
    </citation>
    <scope>NUCLEOTIDE SEQUENCE [LARGE SCALE GENOMIC DNA]</scope>
    <source>
        <strain evidence="3">NIES-1949</strain>
    </source>
</reference>
<evidence type="ECO:0000313" key="2">
    <source>
        <dbReference type="EMBL" id="GCL37205.1"/>
    </source>
</evidence>
<feature type="domain" description="DUF4365" evidence="1">
    <location>
        <begin position="40"/>
        <end position="132"/>
    </location>
</feature>
<proteinExistence type="predicted"/>
<evidence type="ECO:0000259" key="1">
    <source>
        <dbReference type="Pfam" id="PF14280"/>
    </source>
</evidence>
<name>A0A479ZX53_9CYAN</name>
<comment type="caution">
    <text evidence="2">The sequence shown here is derived from an EMBL/GenBank/DDBJ whole genome shotgun (WGS) entry which is preliminary data.</text>
</comment>
<dbReference type="EMBL" id="BJCE01000067">
    <property type="protein sequence ID" value="GCL37205.1"/>
    <property type="molecule type" value="Genomic_DNA"/>
</dbReference>